<keyword evidence="7" id="KW-1185">Reference proteome</keyword>
<evidence type="ECO:0000313" key="6">
    <source>
        <dbReference type="EMBL" id="QAU52360.1"/>
    </source>
</evidence>
<dbReference type="EMBL" id="CP035299">
    <property type="protein sequence ID" value="QAU52360.1"/>
    <property type="molecule type" value="Genomic_DNA"/>
</dbReference>
<proteinExistence type="predicted"/>
<evidence type="ECO:0000259" key="5">
    <source>
        <dbReference type="Pfam" id="PF01957"/>
    </source>
</evidence>
<dbReference type="InterPro" id="IPR012340">
    <property type="entry name" value="NA-bd_OB-fold"/>
</dbReference>
<keyword evidence="2" id="KW-0812">Transmembrane</keyword>
<dbReference type="PANTHER" id="PTHR33507:SF3">
    <property type="entry name" value="INNER MEMBRANE PROTEIN YBBJ"/>
    <property type="match status" value="1"/>
</dbReference>
<dbReference type="Proteomes" id="UP000288929">
    <property type="component" value="Chromosome"/>
</dbReference>
<comment type="subcellular location">
    <subcellularLocation>
        <location evidence="1">Membrane</location>
        <topology evidence="1">Multi-pass membrane protein</topology>
    </subcellularLocation>
</comment>
<evidence type="ECO:0000256" key="3">
    <source>
        <dbReference type="ARBA" id="ARBA00022989"/>
    </source>
</evidence>
<dbReference type="SUPFAM" id="SSF141322">
    <property type="entry name" value="NfeD domain-like"/>
    <property type="match status" value="1"/>
</dbReference>
<dbReference type="InterPro" id="IPR052165">
    <property type="entry name" value="Membrane_assoc_protease"/>
</dbReference>
<gene>
    <name evidence="6" type="ORF">CPELA_05440</name>
</gene>
<keyword evidence="3" id="KW-1133">Transmembrane helix</keyword>
<organism evidence="6 7">
    <name type="scientific">Corynebacterium pelargi</name>
    <dbReference type="NCBI Taxonomy" id="1471400"/>
    <lineage>
        <taxon>Bacteria</taxon>
        <taxon>Bacillati</taxon>
        <taxon>Actinomycetota</taxon>
        <taxon>Actinomycetes</taxon>
        <taxon>Mycobacteriales</taxon>
        <taxon>Corynebacteriaceae</taxon>
        <taxon>Corynebacterium</taxon>
    </lineage>
</organism>
<dbReference type="KEGG" id="cpeg:CPELA_05440"/>
<dbReference type="InterPro" id="IPR002810">
    <property type="entry name" value="NfeD-like_C"/>
</dbReference>
<protein>
    <recommendedName>
        <fullName evidence="5">NfeD-like C-terminal domain-containing protein</fullName>
    </recommendedName>
</protein>
<evidence type="ECO:0000256" key="2">
    <source>
        <dbReference type="ARBA" id="ARBA00022692"/>
    </source>
</evidence>
<dbReference type="Gene3D" id="2.40.50.140">
    <property type="entry name" value="Nucleic acid-binding proteins"/>
    <property type="match status" value="1"/>
</dbReference>
<dbReference type="PANTHER" id="PTHR33507">
    <property type="entry name" value="INNER MEMBRANE PROTEIN YBBJ"/>
    <property type="match status" value="1"/>
</dbReference>
<evidence type="ECO:0000313" key="7">
    <source>
        <dbReference type="Proteomes" id="UP000288929"/>
    </source>
</evidence>
<reference evidence="6 7" key="1">
    <citation type="submission" date="2019-01" db="EMBL/GenBank/DDBJ databases">
        <authorList>
            <person name="Ruckert C."/>
            <person name="Busche T."/>
            <person name="Kalinowski J."/>
        </authorList>
    </citation>
    <scope>NUCLEOTIDE SEQUENCE [LARGE SCALE GENOMIC DNA]</scope>
    <source>
        <strain evidence="6 7">136/3</strain>
    </source>
</reference>
<accession>A0A410W8S7</accession>
<dbReference type="GO" id="GO:0005886">
    <property type="term" value="C:plasma membrane"/>
    <property type="evidence" value="ECO:0007669"/>
    <property type="project" value="TreeGrafter"/>
</dbReference>
<dbReference type="AlphaFoldDB" id="A0A410W8S7"/>
<evidence type="ECO:0000256" key="1">
    <source>
        <dbReference type="ARBA" id="ARBA00004141"/>
    </source>
</evidence>
<feature type="domain" description="NfeD-like C-terminal" evidence="5">
    <location>
        <begin position="91"/>
        <end position="146"/>
    </location>
</feature>
<dbReference type="Pfam" id="PF01957">
    <property type="entry name" value="NfeD"/>
    <property type="match status" value="1"/>
</dbReference>
<evidence type="ECO:0000256" key="4">
    <source>
        <dbReference type="ARBA" id="ARBA00023136"/>
    </source>
</evidence>
<keyword evidence="4" id="KW-0472">Membrane</keyword>
<name>A0A410W8S7_9CORY</name>
<sequence length="148" mass="15607">MRILARVGALIWFVIALVLAGLEMFAGELTFLMLAGGALAASGVGLFDAPMYLEVIVFAIVSIALLAVVKPVARRRLQQAPALDTSPRAALGQAAEVLEPVNATGGQIRFDGGIWSARTLHEDEHFAVGEVVNVVDIEGTTAVVWKGI</sequence>